<feature type="domain" description="CusB-like beta-barrel" evidence="5">
    <location>
        <begin position="230"/>
        <end position="298"/>
    </location>
</feature>
<evidence type="ECO:0000256" key="1">
    <source>
        <dbReference type="ARBA" id="ARBA00009477"/>
    </source>
</evidence>
<dbReference type="EMBL" id="FNNB01000007">
    <property type="protein sequence ID" value="SDX43496.1"/>
    <property type="molecule type" value="Genomic_DNA"/>
</dbReference>
<dbReference type="InterPro" id="IPR058625">
    <property type="entry name" value="MdtA-like_BSH"/>
</dbReference>
<feature type="domain" description="Multidrug resistance protein MdtA-like barrel-sandwich hybrid" evidence="4">
    <location>
        <begin position="97"/>
        <end position="222"/>
    </location>
</feature>
<dbReference type="GO" id="GO:0015562">
    <property type="term" value="F:efflux transmembrane transporter activity"/>
    <property type="evidence" value="ECO:0007669"/>
    <property type="project" value="TreeGrafter"/>
</dbReference>
<feature type="region of interest" description="Disordered" evidence="3">
    <location>
        <begin position="1"/>
        <end position="24"/>
    </location>
</feature>
<feature type="coiled-coil region" evidence="2">
    <location>
        <begin position="129"/>
        <end position="187"/>
    </location>
</feature>
<proteinExistence type="inferred from homology"/>
<dbReference type="Gene3D" id="1.10.287.470">
    <property type="entry name" value="Helix hairpin bin"/>
    <property type="match status" value="1"/>
</dbReference>
<organism evidence="6 7">
    <name type="scientific">Sulfitobacter pontiacus</name>
    <dbReference type="NCBI Taxonomy" id="60137"/>
    <lineage>
        <taxon>Bacteria</taxon>
        <taxon>Pseudomonadati</taxon>
        <taxon>Pseudomonadota</taxon>
        <taxon>Alphaproteobacteria</taxon>
        <taxon>Rhodobacterales</taxon>
        <taxon>Roseobacteraceae</taxon>
        <taxon>Sulfitobacter</taxon>
    </lineage>
</organism>
<protein>
    <submittedName>
        <fullName evidence="6">Membrane fusion protein, multidrug efflux system</fullName>
    </submittedName>
</protein>
<dbReference type="Pfam" id="PF25954">
    <property type="entry name" value="Beta-barrel_RND_2"/>
    <property type="match status" value="1"/>
</dbReference>
<dbReference type="SUPFAM" id="SSF111369">
    <property type="entry name" value="HlyD-like secretion proteins"/>
    <property type="match status" value="1"/>
</dbReference>
<dbReference type="STRING" id="60137.SAMN04488041_10720"/>
<keyword evidence="2" id="KW-0175">Coiled coil</keyword>
<dbReference type="PANTHER" id="PTHR30469:SF29">
    <property type="entry name" value="BLR2860 PROTEIN"/>
    <property type="match status" value="1"/>
</dbReference>
<sequence length="411" mass="43068">MCESEGQLEMSDSENKEQLSFEDDKGASRSAWIAAALVVAIVGWMGSGYILPSGDEDAGQAETAPAKPVAVAVEKSTPQQVTISFQAEGQAQPDRDTSIRAEASGDVVDVLVMEGEEVEGGAVIARLSATGAQADLARAREEFARADREFKNATELLNRGVATADRVSQARATLAAAEASVTAAQEAIEALVITAPFTGRVEELSLDAGEFIQAGAEVGRIVDNRPLTVALQVPQQALGQIKSGQTATVNFITGEEREGTVSFVSTAANAETRTFLTKITVPNEDGAIPAGISAEIRIPTGSTSAHFVQPSTISLSPEGRLGVKTVDENDMVVFTPIRIVRAEIDGLYVSGLSDAVRIITVGQGFVNEGEEVAPSLQTKADDGEENSTPQDGQPALPTPDRDAASDEGQRE</sequence>
<reference evidence="7" key="1">
    <citation type="submission" date="2016-10" db="EMBL/GenBank/DDBJ databases">
        <authorList>
            <person name="Varghese N."/>
            <person name="Submissions S."/>
        </authorList>
    </citation>
    <scope>NUCLEOTIDE SEQUENCE [LARGE SCALE GENOMIC DNA]</scope>
    <source>
        <strain evidence="7">DSM 10014</strain>
    </source>
</reference>
<dbReference type="Proteomes" id="UP000183076">
    <property type="component" value="Unassembled WGS sequence"/>
</dbReference>
<feature type="compositionally biased region" description="Basic and acidic residues" evidence="3">
    <location>
        <begin position="399"/>
        <end position="411"/>
    </location>
</feature>
<feature type="compositionally biased region" description="Basic and acidic residues" evidence="3">
    <location>
        <begin position="13"/>
        <end position="24"/>
    </location>
</feature>
<comment type="similarity">
    <text evidence="1">Belongs to the membrane fusion protein (MFP) (TC 8.A.1) family.</text>
</comment>
<dbReference type="InterPro" id="IPR006143">
    <property type="entry name" value="RND_pump_MFP"/>
</dbReference>
<dbReference type="Gene3D" id="2.40.30.170">
    <property type="match status" value="1"/>
</dbReference>
<dbReference type="InterPro" id="IPR058792">
    <property type="entry name" value="Beta-barrel_RND_2"/>
</dbReference>
<accession>A0A1H3BNI1</accession>
<dbReference type="Gene3D" id="2.40.50.100">
    <property type="match status" value="1"/>
</dbReference>
<evidence type="ECO:0000313" key="6">
    <source>
        <dbReference type="EMBL" id="SDX43496.1"/>
    </source>
</evidence>
<evidence type="ECO:0000256" key="2">
    <source>
        <dbReference type="SAM" id="Coils"/>
    </source>
</evidence>
<feature type="region of interest" description="Disordered" evidence="3">
    <location>
        <begin position="370"/>
        <end position="411"/>
    </location>
</feature>
<evidence type="ECO:0000256" key="3">
    <source>
        <dbReference type="SAM" id="MobiDB-lite"/>
    </source>
</evidence>
<dbReference type="PANTHER" id="PTHR30469">
    <property type="entry name" value="MULTIDRUG RESISTANCE PROTEIN MDTA"/>
    <property type="match status" value="1"/>
</dbReference>
<gene>
    <name evidence="6" type="ORF">SAMN04488041_10720</name>
</gene>
<evidence type="ECO:0000259" key="4">
    <source>
        <dbReference type="Pfam" id="PF25917"/>
    </source>
</evidence>
<evidence type="ECO:0000259" key="5">
    <source>
        <dbReference type="Pfam" id="PF25954"/>
    </source>
</evidence>
<evidence type="ECO:0000313" key="7">
    <source>
        <dbReference type="Proteomes" id="UP000183076"/>
    </source>
</evidence>
<dbReference type="AlphaFoldDB" id="A0A1H3BNI1"/>
<dbReference type="GO" id="GO:1990281">
    <property type="term" value="C:efflux pump complex"/>
    <property type="evidence" value="ECO:0007669"/>
    <property type="project" value="TreeGrafter"/>
</dbReference>
<dbReference type="NCBIfam" id="TIGR01730">
    <property type="entry name" value="RND_mfp"/>
    <property type="match status" value="1"/>
</dbReference>
<dbReference type="Pfam" id="PF25917">
    <property type="entry name" value="BSH_RND"/>
    <property type="match status" value="1"/>
</dbReference>
<name>A0A1H3BNI1_9RHOB</name>